<sequence length="725" mass="81531">METVSRSSFQPHPGLQKTLEQFHLSSMSSLGGPAAFSARWAQEMYKKDNGKDPAEPVLHLPPIQPPPVMPGPFFMPSDRSTERCETILEGETISCFVVGGEKRLCLPQILNSVLRDFSLQQINSVCDELHIYCSRCTADQLEILKVMGILPFSAPSCGLITKTDAERLCNALLYGGTYPPHCKKEFSSTIELELTEKSFKVYHECFGKCKGLLVPELYSNPSAACIQCLDCRLMYPPHKFVVHSHKSLENRTCHWGFDSANWRSYILLSQDYTGKEEKARLGQLLDEMKEKFDYNNKYKRKAPRNRESPRVQLRRNKMFKTMLWDPAGGSAVLQRQPDGNEVPSDPPASKKTKIDDSASQSPASTEKEKQSSWLRSLSSSSNKVIAERVNVRKTLPSSFYSYKSFENAVAPNVALAPPAQQKVVSNPPCATVVSRSSEPPSSAAQPRKRKHAAETPAVPEPVATVTAPEEDKESEAEIEVETREEFTSSLSSLSSPSFTSSSSAKDMSSPGMQAPVPVNSSYEVAAHSDSHSSGLEAELEHLRQALDSGLDTKEAKEKFLHEVVKMRVKQEEKLNAALQAKRSLHQELEFLRVAKKEKLREATEAKRNLRKEIERLRAENEKKMKEANESRIRLKRELEQARQIRVCDKGCEAGRLRAKYSAQIEDLQVKLQHAEADREQLRADLMHEREAREHLEKVVKELQEQLWPKSSSQSSSENTTSNIEN</sequence>
<dbReference type="Pfam" id="PF08782">
    <property type="entry name" value="c-SKI_SMAD_bind"/>
    <property type="match status" value="1"/>
</dbReference>
<dbReference type="GO" id="GO:0005667">
    <property type="term" value="C:transcription regulator complex"/>
    <property type="evidence" value="ECO:0007669"/>
    <property type="project" value="TreeGrafter"/>
</dbReference>
<keyword evidence="7" id="KW-1185">Reference proteome</keyword>
<name>A0A669QXW2_PHACC</name>
<feature type="region of interest" description="Disordered" evidence="4">
    <location>
        <begin position="704"/>
        <end position="725"/>
    </location>
</feature>
<dbReference type="GO" id="GO:0000978">
    <property type="term" value="F:RNA polymerase II cis-regulatory region sequence-specific DNA binding"/>
    <property type="evidence" value="ECO:0007669"/>
    <property type="project" value="TreeGrafter"/>
</dbReference>
<dbReference type="GO" id="GO:0030512">
    <property type="term" value="P:negative regulation of transforming growth factor beta receptor signaling pathway"/>
    <property type="evidence" value="ECO:0007669"/>
    <property type="project" value="TreeGrafter"/>
</dbReference>
<dbReference type="InterPro" id="IPR014890">
    <property type="entry name" value="c-SKI_SMAD4-bd_dom"/>
</dbReference>
<dbReference type="SUPFAM" id="SSF46955">
    <property type="entry name" value="Putative DNA-binding domain"/>
    <property type="match status" value="1"/>
</dbReference>
<dbReference type="Proteomes" id="UP000472261">
    <property type="component" value="Unplaced"/>
</dbReference>
<dbReference type="SMART" id="SM01046">
    <property type="entry name" value="c-SKI_SMAD_bind"/>
    <property type="match status" value="1"/>
</dbReference>
<dbReference type="GO" id="GO:0005634">
    <property type="term" value="C:nucleus"/>
    <property type="evidence" value="ECO:0007669"/>
    <property type="project" value="TreeGrafter"/>
</dbReference>
<dbReference type="PANTHER" id="PTHR10005">
    <property type="entry name" value="SKI ONCOGENE-RELATED"/>
    <property type="match status" value="1"/>
</dbReference>
<dbReference type="GO" id="GO:0000122">
    <property type="term" value="P:negative regulation of transcription by RNA polymerase II"/>
    <property type="evidence" value="ECO:0007669"/>
    <property type="project" value="TreeGrafter"/>
</dbReference>
<dbReference type="OMA" id="LYKRESA"/>
<proteinExistence type="inferred from homology"/>
<dbReference type="CDD" id="cd21083">
    <property type="entry name" value="DHD_Ski"/>
    <property type="match status" value="1"/>
</dbReference>
<evidence type="ECO:0000259" key="5">
    <source>
        <dbReference type="SMART" id="SM01046"/>
    </source>
</evidence>
<dbReference type="InterPro" id="IPR023216">
    <property type="entry name" value="Tscrpt_reg_SKI_SnoN"/>
</dbReference>
<feature type="region of interest" description="Disordered" evidence="4">
    <location>
        <begin position="422"/>
        <end position="517"/>
    </location>
</feature>
<dbReference type="AlphaFoldDB" id="A0A669QXW2"/>
<dbReference type="GO" id="GO:0000981">
    <property type="term" value="F:DNA-binding transcription factor activity, RNA polymerase II-specific"/>
    <property type="evidence" value="ECO:0007669"/>
    <property type="project" value="TreeGrafter"/>
</dbReference>
<dbReference type="SUPFAM" id="SSF63763">
    <property type="entry name" value="SAND domain-like"/>
    <property type="match status" value="1"/>
</dbReference>
<feature type="compositionally biased region" description="Low complexity" evidence="4">
    <location>
        <begin position="454"/>
        <end position="467"/>
    </location>
</feature>
<dbReference type="GO" id="GO:0005737">
    <property type="term" value="C:cytoplasm"/>
    <property type="evidence" value="ECO:0007669"/>
    <property type="project" value="TreeGrafter"/>
</dbReference>
<feature type="compositionally biased region" description="Acidic residues" evidence="4">
    <location>
        <begin position="468"/>
        <end position="479"/>
    </location>
</feature>
<dbReference type="InterPro" id="IPR009061">
    <property type="entry name" value="DNA-bd_dom_put_sf"/>
</dbReference>
<accession>A0A669QXW2</accession>
<evidence type="ECO:0000256" key="2">
    <source>
        <dbReference type="ARBA" id="ARBA00022369"/>
    </source>
</evidence>
<dbReference type="Gene3D" id="3.10.390.10">
    <property type="entry name" value="SAND domain-like"/>
    <property type="match status" value="1"/>
</dbReference>
<feature type="compositionally biased region" description="Low complexity" evidence="4">
    <location>
        <begin position="710"/>
        <end position="725"/>
    </location>
</feature>
<comment type="similarity">
    <text evidence="1">Belongs to the SKI family.</text>
</comment>
<dbReference type="FunFam" id="3.10.390.10:FF:000002">
    <property type="entry name" value="Putative ski oncogene"/>
    <property type="match status" value="1"/>
</dbReference>
<protein>
    <recommendedName>
        <fullName evidence="2">Ski oncogene</fullName>
    </recommendedName>
    <alternativeName>
        <fullName evidence="3">Proto-oncogene c-Ski</fullName>
    </alternativeName>
</protein>
<dbReference type="FunFam" id="3.10.260.20:FF:000002">
    <property type="entry name" value="SKI-like oncogene a"/>
    <property type="match status" value="1"/>
</dbReference>
<evidence type="ECO:0000256" key="1">
    <source>
        <dbReference type="ARBA" id="ARBA00009513"/>
    </source>
</evidence>
<reference evidence="6" key="2">
    <citation type="submission" date="2025-09" db="UniProtKB">
        <authorList>
            <consortium name="Ensembl"/>
        </authorList>
    </citation>
    <scope>IDENTIFICATION</scope>
</reference>
<dbReference type="GO" id="GO:0046332">
    <property type="term" value="F:SMAD binding"/>
    <property type="evidence" value="ECO:0007669"/>
    <property type="project" value="InterPro"/>
</dbReference>
<evidence type="ECO:0000256" key="4">
    <source>
        <dbReference type="SAM" id="MobiDB-lite"/>
    </source>
</evidence>
<feature type="domain" description="c-SKI SMAD4-binding" evidence="5">
    <location>
        <begin position="198"/>
        <end position="293"/>
    </location>
</feature>
<dbReference type="PANTHER" id="PTHR10005:SF15">
    <property type="entry name" value="SKI ONCOGENE"/>
    <property type="match status" value="1"/>
</dbReference>
<feature type="compositionally biased region" description="Polar residues" evidence="4">
    <location>
        <begin position="433"/>
        <end position="444"/>
    </location>
</feature>
<dbReference type="GO" id="GO:0030514">
    <property type="term" value="P:negative regulation of BMP signaling pathway"/>
    <property type="evidence" value="ECO:0007669"/>
    <property type="project" value="TreeGrafter"/>
</dbReference>
<feature type="compositionally biased region" description="Low complexity" evidence="4">
    <location>
        <begin position="487"/>
        <end position="503"/>
    </location>
</feature>
<evidence type="ECO:0000313" key="7">
    <source>
        <dbReference type="Proteomes" id="UP000472261"/>
    </source>
</evidence>
<dbReference type="Pfam" id="PF02437">
    <property type="entry name" value="Ski_Sno_DHD"/>
    <property type="match status" value="1"/>
</dbReference>
<reference evidence="6" key="1">
    <citation type="submission" date="2025-08" db="UniProtKB">
        <authorList>
            <consortium name="Ensembl"/>
        </authorList>
    </citation>
    <scope>IDENTIFICATION</scope>
</reference>
<dbReference type="Ensembl" id="ENSPCLT00000033954.1">
    <property type="protein sequence ID" value="ENSPCLP00000024455.1"/>
    <property type="gene ID" value="ENSPCLG00000021571.1"/>
</dbReference>
<dbReference type="InterPro" id="IPR003380">
    <property type="entry name" value="SKI/SNO/DAC"/>
</dbReference>
<dbReference type="InterPro" id="IPR010919">
    <property type="entry name" value="SAND-like_dom_sf"/>
</dbReference>
<feature type="region of interest" description="Disordered" evidence="4">
    <location>
        <begin position="329"/>
        <end position="379"/>
    </location>
</feature>
<evidence type="ECO:0000313" key="6">
    <source>
        <dbReference type="Ensembl" id="ENSPCLP00000024455.1"/>
    </source>
</evidence>
<dbReference type="InterPro" id="IPR037000">
    <property type="entry name" value="Ski_DNA-bd_sf"/>
</dbReference>
<dbReference type="InterPro" id="IPR047315">
    <property type="entry name" value="DHD_Ski"/>
</dbReference>
<evidence type="ECO:0000256" key="3">
    <source>
        <dbReference type="ARBA" id="ARBA00032146"/>
    </source>
</evidence>
<organism evidence="6 7">
    <name type="scientific">Phasianus colchicus</name>
    <name type="common">Common pheasant</name>
    <dbReference type="NCBI Taxonomy" id="9054"/>
    <lineage>
        <taxon>Eukaryota</taxon>
        <taxon>Metazoa</taxon>
        <taxon>Chordata</taxon>
        <taxon>Craniata</taxon>
        <taxon>Vertebrata</taxon>
        <taxon>Euteleostomi</taxon>
        <taxon>Archelosauria</taxon>
        <taxon>Archosauria</taxon>
        <taxon>Dinosauria</taxon>
        <taxon>Saurischia</taxon>
        <taxon>Theropoda</taxon>
        <taxon>Coelurosauria</taxon>
        <taxon>Aves</taxon>
        <taxon>Neognathae</taxon>
        <taxon>Galloanserae</taxon>
        <taxon>Galliformes</taxon>
        <taxon>Phasianidae</taxon>
        <taxon>Phasianinae</taxon>
        <taxon>Phasianus</taxon>
    </lineage>
</organism>
<dbReference type="Gene3D" id="3.10.260.20">
    <property type="entry name" value="Ski"/>
    <property type="match status" value="1"/>
</dbReference>